<name>A0A3R7M002_PENVA</name>
<protein>
    <submittedName>
        <fullName evidence="2">Uncharacterized protein</fullName>
    </submittedName>
</protein>
<dbReference type="AlphaFoldDB" id="A0A3R7M002"/>
<evidence type="ECO:0000256" key="1">
    <source>
        <dbReference type="SAM" id="Phobius"/>
    </source>
</evidence>
<accession>A0A3R7M002</accession>
<comment type="caution">
    <text evidence="2">The sequence shown here is derived from an EMBL/GenBank/DDBJ whole genome shotgun (WGS) entry which is preliminary data.</text>
</comment>
<proteinExistence type="predicted"/>
<organism evidence="2 3">
    <name type="scientific">Penaeus vannamei</name>
    <name type="common">Whiteleg shrimp</name>
    <name type="synonym">Litopenaeus vannamei</name>
    <dbReference type="NCBI Taxonomy" id="6689"/>
    <lineage>
        <taxon>Eukaryota</taxon>
        <taxon>Metazoa</taxon>
        <taxon>Ecdysozoa</taxon>
        <taxon>Arthropoda</taxon>
        <taxon>Crustacea</taxon>
        <taxon>Multicrustacea</taxon>
        <taxon>Malacostraca</taxon>
        <taxon>Eumalacostraca</taxon>
        <taxon>Eucarida</taxon>
        <taxon>Decapoda</taxon>
        <taxon>Dendrobranchiata</taxon>
        <taxon>Penaeoidea</taxon>
        <taxon>Penaeidae</taxon>
        <taxon>Penaeus</taxon>
    </lineage>
</organism>
<keyword evidence="1" id="KW-1133">Transmembrane helix</keyword>
<reference evidence="2 3" key="2">
    <citation type="submission" date="2019-01" db="EMBL/GenBank/DDBJ databases">
        <title>The decoding of complex shrimp genome reveals the adaptation for benthos swimmer, frequently molting mechanism and breeding impact on genome.</title>
        <authorList>
            <person name="Sun Y."/>
            <person name="Gao Y."/>
            <person name="Yu Y."/>
        </authorList>
    </citation>
    <scope>NUCLEOTIDE SEQUENCE [LARGE SCALE GENOMIC DNA]</scope>
    <source>
        <tissue evidence="2">Muscle</tissue>
    </source>
</reference>
<feature type="transmembrane region" description="Helical" evidence="1">
    <location>
        <begin position="38"/>
        <end position="59"/>
    </location>
</feature>
<keyword evidence="3" id="KW-1185">Reference proteome</keyword>
<keyword evidence="1" id="KW-0812">Transmembrane</keyword>
<dbReference type="OrthoDB" id="6343602at2759"/>
<gene>
    <name evidence="2" type="ORF">C7M84_013989</name>
</gene>
<dbReference type="EMBL" id="QCYY01002739">
    <property type="protein sequence ID" value="ROT67896.1"/>
    <property type="molecule type" value="Genomic_DNA"/>
</dbReference>
<dbReference type="Proteomes" id="UP000283509">
    <property type="component" value="Unassembled WGS sequence"/>
</dbReference>
<reference evidence="2 3" key="1">
    <citation type="submission" date="2018-04" db="EMBL/GenBank/DDBJ databases">
        <authorList>
            <person name="Zhang X."/>
            <person name="Yuan J."/>
            <person name="Li F."/>
            <person name="Xiang J."/>
        </authorList>
    </citation>
    <scope>NUCLEOTIDE SEQUENCE [LARGE SCALE GENOMIC DNA]</scope>
    <source>
        <tissue evidence="2">Muscle</tissue>
    </source>
</reference>
<sequence>MRRAVFFFLFGVVLPIVTSLVTYTLVTLESDPLNLDETGALILTIALIKIIILGGTGVFPIDINKLFDNIVTRGKRSTISSGVIYDNNTLYQVPEVVRMPCIRRLLCHMEMAARTSENYLPKEPAVIEGRNLEEEVAPEPADPITELQIEAVRALFKEEDPTGELSPRGNRALRVIEGLTGEACEAAYNLCPGRFTIPGLYRTLFDEMNFAVHEFY</sequence>
<evidence type="ECO:0000313" key="3">
    <source>
        <dbReference type="Proteomes" id="UP000283509"/>
    </source>
</evidence>
<evidence type="ECO:0000313" key="2">
    <source>
        <dbReference type="EMBL" id="ROT67896.1"/>
    </source>
</evidence>
<keyword evidence="1" id="KW-0472">Membrane</keyword>